<dbReference type="GO" id="GO:0071555">
    <property type="term" value="P:cell wall organization"/>
    <property type="evidence" value="ECO:0007669"/>
    <property type="project" value="InterPro"/>
</dbReference>
<dbReference type="Proteomes" id="UP000234503">
    <property type="component" value="Unassembled WGS sequence"/>
</dbReference>
<dbReference type="InterPro" id="IPR016147">
    <property type="entry name" value="Pili_assmbl_chaperone_N"/>
</dbReference>
<evidence type="ECO:0000256" key="5">
    <source>
        <dbReference type="ARBA" id="ARBA00023186"/>
    </source>
</evidence>
<feature type="domain" description="Pili assembly chaperone C-terminal" evidence="8">
    <location>
        <begin position="174"/>
        <end position="234"/>
    </location>
</feature>
<keyword evidence="10" id="KW-1185">Reference proteome</keyword>
<dbReference type="SUPFAM" id="SSF49584">
    <property type="entry name" value="Periplasmic chaperone C-domain"/>
    <property type="match status" value="1"/>
</dbReference>
<evidence type="ECO:0000256" key="4">
    <source>
        <dbReference type="ARBA" id="ARBA00022764"/>
    </source>
</evidence>
<evidence type="ECO:0000256" key="6">
    <source>
        <dbReference type="SAM" id="SignalP"/>
    </source>
</evidence>
<accession>A0A2N5DZW0</accession>
<dbReference type="GO" id="GO:0030288">
    <property type="term" value="C:outer membrane-bounded periplasmic space"/>
    <property type="evidence" value="ECO:0007669"/>
    <property type="project" value="InterPro"/>
</dbReference>
<dbReference type="InterPro" id="IPR016148">
    <property type="entry name" value="Pili_assmbl_chaperone_C"/>
</dbReference>
<dbReference type="Pfam" id="PF02753">
    <property type="entry name" value="PapD_C"/>
    <property type="match status" value="1"/>
</dbReference>
<evidence type="ECO:0000313" key="9">
    <source>
        <dbReference type="EMBL" id="PLR33378.1"/>
    </source>
</evidence>
<evidence type="ECO:0000256" key="1">
    <source>
        <dbReference type="ARBA" id="ARBA00004418"/>
    </source>
</evidence>
<organism evidence="9 10">
    <name type="scientific">Chimaeribacter coloradensis</name>
    <dbReference type="NCBI Taxonomy" id="2060068"/>
    <lineage>
        <taxon>Bacteria</taxon>
        <taxon>Pseudomonadati</taxon>
        <taxon>Pseudomonadota</taxon>
        <taxon>Gammaproteobacteria</taxon>
        <taxon>Enterobacterales</taxon>
        <taxon>Yersiniaceae</taxon>
        <taxon>Chimaeribacter</taxon>
    </lineage>
</organism>
<dbReference type="InterPro" id="IPR036316">
    <property type="entry name" value="Pili_assmbl_chap_C_dom_sf"/>
</dbReference>
<dbReference type="PRINTS" id="PR00969">
    <property type="entry name" value="CHAPERONPILI"/>
</dbReference>
<name>A0A2N5DZW0_9GAMM</name>
<reference evidence="9 10" key="1">
    <citation type="submission" date="2017-12" db="EMBL/GenBank/DDBJ databases">
        <title>Characterization of six clinical isolates of Enterochimera gen. nov., a novel genus of the Yersiniaciae family and the three species Enterochimera arupensis sp. nov., Enterochimera coloradensis sp. nov, and Enterochimera californica sp. nov.</title>
        <authorList>
            <person name="Rossi A."/>
            <person name="Fisher M."/>
        </authorList>
    </citation>
    <scope>NUCLEOTIDE SEQUENCE [LARGE SCALE GENOMIC DNA]</scope>
    <source>
        <strain evidence="10">2016-Iso4</strain>
    </source>
</reference>
<dbReference type="Gene3D" id="2.60.40.10">
    <property type="entry name" value="Immunoglobulins"/>
    <property type="match status" value="2"/>
</dbReference>
<evidence type="ECO:0000259" key="7">
    <source>
        <dbReference type="Pfam" id="PF00345"/>
    </source>
</evidence>
<protein>
    <submittedName>
        <fullName evidence="9">Molecular chaperone</fullName>
    </submittedName>
</protein>
<evidence type="ECO:0000256" key="3">
    <source>
        <dbReference type="ARBA" id="ARBA00022729"/>
    </source>
</evidence>
<dbReference type="SUPFAM" id="SSF49354">
    <property type="entry name" value="PapD-like"/>
    <property type="match status" value="1"/>
</dbReference>
<keyword evidence="4" id="KW-0574">Periplasm</keyword>
<dbReference type="PANTHER" id="PTHR30251:SF2">
    <property type="entry name" value="FIMBRIAL CHAPERONE YADV-RELATED"/>
    <property type="match status" value="1"/>
</dbReference>
<dbReference type="InterPro" id="IPR001829">
    <property type="entry name" value="Pili_assmbl_chaperone_bac"/>
</dbReference>
<evidence type="ECO:0000313" key="10">
    <source>
        <dbReference type="Proteomes" id="UP000234503"/>
    </source>
</evidence>
<dbReference type="InterPro" id="IPR013783">
    <property type="entry name" value="Ig-like_fold"/>
</dbReference>
<comment type="similarity">
    <text evidence="2">Belongs to the periplasmic pilus chaperone family.</text>
</comment>
<feature type="chain" id="PRO_5014878721" evidence="6">
    <location>
        <begin position="22"/>
        <end position="238"/>
    </location>
</feature>
<feature type="signal peptide" evidence="6">
    <location>
        <begin position="1"/>
        <end position="21"/>
    </location>
</feature>
<evidence type="ECO:0000259" key="8">
    <source>
        <dbReference type="Pfam" id="PF02753"/>
    </source>
</evidence>
<dbReference type="RefSeq" id="WP_101825327.1">
    <property type="nucleotide sequence ID" value="NZ_PJZH01000014.1"/>
</dbReference>
<dbReference type="InterPro" id="IPR050643">
    <property type="entry name" value="Periplasmic_pilus_chap"/>
</dbReference>
<dbReference type="Pfam" id="PF00345">
    <property type="entry name" value="PapD_N"/>
    <property type="match status" value="1"/>
</dbReference>
<comment type="subcellular location">
    <subcellularLocation>
        <location evidence="1">Periplasm</location>
    </subcellularLocation>
</comment>
<keyword evidence="5" id="KW-0143">Chaperone</keyword>
<keyword evidence="3 6" id="KW-0732">Signal</keyword>
<proteinExistence type="inferred from homology"/>
<evidence type="ECO:0000256" key="2">
    <source>
        <dbReference type="ARBA" id="ARBA00007399"/>
    </source>
</evidence>
<dbReference type="OrthoDB" id="9131059at2"/>
<dbReference type="InterPro" id="IPR008962">
    <property type="entry name" value="PapD-like_sf"/>
</dbReference>
<gene>
    <name evidence="9" type="ORF">CYR32_13690</name>
</gene>
<dbReference type="EMBL" id="PJZH01000014">
    <property type="protein sequence ID" value="PLR33378.1"/>
    <property type="molecule type" value="Genomic_DNA"/>
</dbReference>
<feature type="domain" description="Pili assembly chaperone N-terminal" evidence="7">
    <location>
        <begin position="22"/>
        <end position="147"/>
    </location>
</feature>
<dbReference type="AlphaFoldDB" id="A0A2N5DZW0"/>
<sequence>MKLKTLLLISLLSATALPSFASIQIMGTRIIFNAKDKEQAIRVNNVGNTPSLVQVWLDSRAESGVADKEDLPFVITPPMARVNEGKGKTFRIFQTQDTVNKYPKDRESVLWVNFLDIPPEDASQQDKNLLNLAFRTRLKFFYRPAGLKGDEIQAGENLKWSMTPTADGYTYSCENSSPFHVSFSRLVIKGDEKTLINGDMVEPFSKKTFSFKTKNKTAKPVLEYTFITDLGAYVDKQF</sequence>
<comment type="caution">
    <text evidence="9">The sequence shown here is derived from an EMBL/GenBank/DDBJ whole genome shotgun (WGS) entry which is preliminary data.</text>
</comment>
<dbReference type="PANTHER" id="PTHR30251">
    <property type="entry name" value="PILUS ASSEMBLY CHAPERONE"/>
    <property type="match status" value="1"/>
</dbReference>